<gene>
    <name evidence="4" type="ORF">MBELCI_1422</name>
</gene>
<dbReference type="Proteomes" id="UP000016566">
    <property type="component" value="Unassembled WGS sequence"/>
</dbReference>
<comment type="similarity">
    <text evidence="1">Belongs to the Gfo/Idh/MocA family.</text>
</comment>
<dbReference type="EMBL" id="BATB01000013">
    <property type="protein sequence ID" value="GAD55370.1"/>
    <property type="molecule type" value="Genomic_DNA"/>
</dbReference>
<keyword evidence="5" id="KW-1185">Reference proteome</keyword>
<dbReference type="PANTHER" id="PTHR43708:SF5">
    <property type="entry name" value="CONSERVED EXPRESSED OXIDOREDUCTASE (EUROFUNG)-RELATED"/>
    <property type="match status" value="1"/>
</dbReference>
<evidence type="ECO:0000313" key="4">
    <source>
        <dbReference type="EMBL" id="GAD55370.1"/>
    </source>
</evidence>
<dbReference type="PANTHER" id="PTHR43708">
    <property type="entry name" value="CONSERVED EXPRESSED OXIDOREDUCTASE (EUROFUNG)"/>
    <property type="match status" value="1"/>
</dbReference>
<keyword evidence="2" id="KW-0560">Oxidoreductase</keyword>
<reference evidence="4" key="1">
    <citation type="journal article" date="2013" name="Genome Announc.">
        <title>Draft Genome Sequence of Loktanella cinnabarina LL-001T, Isolated from Deep-Sea Floor Sediment.</title>
        <authorList>
            <person name="Nishi S."/>
            <person name="Tsubouchi T."/>
            <person name="Takaki Y."/>
            <person name="Koyanagi R."/>
            <person name="Satoh N."/>
            <person name="Maruyama T."/>
            <person name="Hatada Y."/>
        </authorList>
    </citation>
    <scope>NUCLEOTIDE SEQUENCE [LARGE SCALE GENOMIC DNA]</scope>
    <source>
        <strain evidence="4">LL-001</strain>
    </source>
</reference>
<organism evidence="4 5">
    <name type="scientific">Limimaricola cinnabarinus LL-001</name>
    <dbReference type="NCBI Taxonomy" id="1337093"/>
    <lineage>
        <taxon>Bacteria</taxon>
        <taxon>Pseudomonadati</taxon>
        <taxon>Pseudomonadota</taxon>
        <taxon>Alphaproteobacteria</taxon>
        <taxon>Rhodobacterales</taxon>
        <taxon>Paracoccaceae</taxon>
        <taxon>Limimaricola</taxon>
    </lineage>
</organism>
<dbReference type="InterPro" id="IPR004104">
    <property type="entry name" value="Gfo/Idh/MocA-like_OxRdtase_C"/>
</dbReference>
<name>U2Z1Z1_9RHOB</name>
<evidence type="ECO:0000259" key="3">
    <source>
        <dbReference type="Pfam" id="PF02894"/>
    </source>
</evidence>
<dbReference type="Pfam" id="PF02894">
    <property type="entry name" value="GFO_IDH_MocA_C"/>
    <property type="match status" value="1"/>
</dbReference>
<protein>
    <submittedName>
        <fullName evidence="4">Putative oxidoreductase</fullName>
    </submittedName>
</protein>
<dbReference type="eggNOG" id="COG0673">
    <property type="taxonomic scope" value="Bacteria"/>
</dbReference>
<dbReference type="STRING" id="1337093.MBELCI_1422"/>
<feature type="domain" description="Gfo/Idh/MocA-like oxidoreductase C-terminal" evidence="3">
    <location>
        <begin position="18"/>
        <end position="155"/>
    </location>
</feature>
<dbReference type="AlphaFoldDB" id="U2Z1Z1"/>
<dbReference type="GO" id="GO:0016491">
    <property type="term" value="F:oxidoreductase activity"/>
    <property type="evidence" value="ECO:0007669"/>
    <property type="project" value="UniProtKB-KW"/>
</dbReference>
<dbReference type="Gene3D" id="3.30.360.10">
    <property type="entry name" value="Dihydrodipicolinate Reductase, domain 2"/>
    <property type="match status" value="1"/>
</dbReference>
<proteinExistence type="inferred from homology"/>
<dbReference type="InterPro" id="IPR051317">
    <property type="entry name" value="Gfo/Idh/MocA_oxidoreduct"/>
</dbReference>
<evidence type="ECO:0000256" key="2">
    <source>
        <dbReference type="ARBA" id="ARBA00023002"/>
    </source>
</evidence>
<comment type="caution">
    <text evidence="4">The sequence shown here is derived from an EMBL/GenBank/DDBJ whole genome shotgun (WGS) entry which is preliminary data.</text>
</comment>
<evidence type="ECO:0000313" key="5">
    <source>
        <dbReference type="Proteomes" id="UP000016566"/>
    </source>
</evidence>
<accession>U2Z1Z1</accession>
<sequence length="159" mass="17319">MSVHAHLDMADLAQGPTDAGFIITLRHESGACSQLSSSKINRLAAKEYVLYGESGSYSSSQSDVQAQSVFAGRYPAEDPDGWGFEDRTRWGTLRTAAGEQRIPSEQGRYHDYYEGFARAVWDGTEPPVSAEEAMAVLAVLDAAWVSAEAGREVKLDSRN</sequence>
<evidence type="ECO:0000256" key="1">
    <source>
        <dbReference type="ARBA" id="ARBA00010928"/>
    </source>
</evidence>